<dbReference type="PATRIC" id="fig|1430.6.peg.2041"/>
<evidence type="ECO:0000313" key="1">
    <source>
        <dbReference type="EMBL" id="AND28592.1"/>
    </source>
</evidence>
<dbReference type="InterPro" id="IPR007710">
    <property type="entry name" value="Nucleoside_deoxyribTrfase"/>
</dbReference>
<dbReference type="Pfam" id="PF05014">
    <property type="entry name" value="Nuc_deoxyrib_tr"/>
    <property type="match status" value="1"/>
</dbReference>
<name>A0A160LK56_BACTI</name>
<geneLocation type="plasmid" evidence="1">
    <name>pAM65-52-3-235K</name>
</geneLocation>
<dbReference type="SMR" id="A0A160LK56"/>
<dbReference type="RefSeq" id="WP_001284343.1">
    <property type="nucleotide sequence ID" value="NZ_CP013278.1"/>
</dbReference>
<protein>
    <submittedName>
        <fullName evidence="1">Nucleoside 2-deoxyribosyltransferase</fullName>
    </submittedName>
</protein>
<keyword evidence="1" id="KW-0808">Transferase</keyword>
<dbReference type="GO" id="GO:0016740">
    <property type="term" value="F:transferase activity"/>
    <property type="evidence" value="ECO:0007669"/>
    <property type="project" value="UniProtKB-KW"/>
</dbReference>
<accession>A0A160LK56</accession>
<keyword evidence="1" id="KW-0614">Plasmid</keyword>
<organism evidence="1">
    <name type="scientific">Bacillus thuringiensis subsp. israelensis</name>
    <dbReference type="NCBI Taxonomy" id="1430"/>
    <lineage>
        <taxon>Bacteria</taxon>
        <taxon>Bacillati</taxon>
        <taxon>Bacillota</taxon>
        <taxon>Bacilli</taxon>
        <taxon>Bacillales</taxon>
        <taxon>Bacillaceae</taxon>
        <taxon>Bacillus</taxon>
        <taxon>Bacillus cereus group</taxon>
    </lineage>
</organism>
<gene>
    <name evidence="1" type="ORF">ATN07_33320</name>
</gene>
<reference evidence="1" key="1">
    <citation type="journal article" date="2017" name="Res. Microbiol.">
        <title>Comparative genomics of extrachromosomal elements in Bacillus thuringiensis subsp. israelensis.</title>
        <authorList>
            <person name="Bolotin A."/>
            <person name="Gillis A."/>
            <person name="Sanchis V."/>
            <person name="Nielsen-LeRoux C."/>
            <person name="Mahillon J."/>
            <person name="Lereclus D."/>
            <person name="Sorokin A."/>
        </authorList>
    </citation>
    <scope>NUCLEOTIDE SEQUENCE</scope>
    <source>
        <strain evidence="1">AM65-52</strain>
        <plasmid evidence="1">pAM65-52-3-235K</plasmid>
    </source>
</reference>
<sequence length="142" mass="16403">MANIYLASPFFNEEELKHVEKAEQVLRALGHTVFSPRENQLPEVEFGSFEWRTFVFKNDLEHIKWADMVFGIIGENYDDTGTAWELGAAYILGKPVLLFNPKGEIINLMITDSLHAYFEDMNEVARYDFATLPIKPYLKPVK</sequence>
<proteinExistence type="predicted"/>
<dbReference type="SUPFAM" id="SSF52309">
    <property type="entry name" value="N-(deoxy)ribosyltransferase-like"/>
    <property type="match status" value="1"/>
</dbReference>
<dbReference type="AlphaFoldDB" id="A0A160LK56"/>
<dbReference type="Gene3D" id="3.40.50.450">
    <property type="match status" value="1"/>
</dbReference>
<dbReference type="EMBL" id="CP013278">
    <property type="protein sequence ID" value="AND28592.1"/>
    <property type="molecule type" value="Genomic_DNA"/>
</dbReference>